<evidence type="ECO:0000256" key="1">
    <source>
        <dbReference type="SAM" id="MobiDB-lite"/>
    </source>
</evidence>
<reference evidence="2 3" key="1">
    <citation type="submission" date="2014-04" db="EMBL/GenBank/DDBJ databases">
        <authorList>
            <consortium name="DOE Joint Genome Institute"/>
            <person name="Kuo A."/>
            <person name="Kohler A."/>
            <person name="Costa M.D."/>
            <person name="Nagy L.G."/>
            <person name="Floudas D."/>
            <person name="Copeland A."/>
            <person name="Barry K.W."/>
            <person name="Cichocki N."/>
            <person name="Veneault-Fourrey C."/>
            <person name="LaButti K."/>
            <person name="Lindquist E.A."/>
            <person name="Lipzen A."/>
            <person name="Lundell T."/>
            <person name="Morin E."/>
            <person name="Murat C."/>
            <person name="Sun H."/>
            <person name="Tunlid A."/>
            <person name="Henrissat B."/>
            <person name="Grigoriev I.V."/>
            <person name="Hibbett D.S."/>
            <person name="Martin F."/>
            <person name="Nordberg H.P."/>
            <person name="Cantor M.N."/>
            <person name="Hua S.X."/>
        </authorList>
    </citation>
    <scope>NUCLEOTIDE SEQUENCE [LARGE SCALE GENOMIC DNA]</scope>
    <source>
        <strain evidence="2 3">Marx 270</strain>
    </source>
</reference>
<sequence>MVFGSEPGADESSKPNMRPCADVPATPLQLPTKKWVWDKGGRRRTASDYSDVIRYLRDL</sequence>
<dbReference type="EMBL" id="KN831949">
    <property type="protein sequence ID" value="KIO11454.1"/>
    <property type="molecule type" value="Genomic_DNA"/>
</dbReference>
<protein>
    <submittedName>
        <fullName evidence="2">Uncharacterized protein</fullName>
    </submittedName>
</protein>
<feature type="region of interest" description="Disordered" evidence="1">
    <location>
        <begin position="1"/>
        <end position="25"/>
    </location>
</feature>
<name>A0A0C3PS52_PISTI</name>
<reference evidence="3" key="2">
    <citation type="submission" date="2015-01" db="EMBL/GenBank/DDBJ databases">
        <title>Evolutionary Origins and Diversification of the Mycorrhizal Mutualists.</title>
        <authorList>
            <consortium name="DOE Joint Genome Institute"/>
            <consortium name="Mycorrhizal Genomics Consortium"/>
            <person name="Kohler A."/>
            <person name="Kuo A."/>
            <person name="Nagy L.G."/>
            <person name="Floudas D."/>
            <person name="Copeland A."/>
            <person name="Barry K.W."/>
            <person name="Cichocki N."/>
            <person name="Veneault-Fourrey C."/>
            <person name="LaButti K."/>
            <person name="Lindquist E.A."/>
            <person name="Lipzen A."/>
            <person name="Lundell T."/>
            <person name="Morin E."/>
            <person name="Murat C."/>
            <person name="Riley R."/>
            <person name="Ohm R."/>
            <person name="Sun H."/>
            <person name="Tunlid A."/>
            <person name="Henrissat B."/>
            <person name="Grigoriev I.V."/>
            <person name="Hibbett D.S."/>
            <person name="Martin F."/>
        </authorList>
    </citation>
    <scope>NUCLEOTIDE SEQUENCE [LARGE SCALE GENOMIC DNA]</scope>
    <source>
        <strain evidence="3">Marx 270</strain>
    </source>
</reference>
<evidence type="ECO:0000313" key="3">
    <source>
        <dbReference type="Proteomes" id="UP000054217"/>
    </source>
</evidence>
<dbReference type="Proteomes" id="UP000054217">
    <property type="component" value="Unassembled WGS sequence"/>
</dbReference>
<dbReference type="InParanoid" id="A0A0C3PS52"/>
<keyword evidence="3" id="KW-1185">Reference proteome</keyword>
<dbReference type="OrthoDB" id="2980827at2759"/>
<proteinExistence type="predicted"/>
<gene>
    <name evidence="2" type="ORF">M404DRAFT_994220</name>
</gene>
<organism evidence="2 3">
    <name type="scientific">Pisolithus tinctorius Marx 270</name>
    <dbReference type="NCBI Taxonomy" id="870435"/>
    <lineage>
        <taxon>Eukaryota</taxon>
        <taxon>Fungi</taxon>
        <taxon>Dikarya</taxon>
        <taxon>Basidiomycota</taxon>
        <taxon>Agaricomycotina</taxon>
        <taxon>Agaricomycetes</taxon>
        <taxon>Agaricomycetidae</taxon>
        <taxon>Boletales</taxon>
        <taxon>Sclerodermatineae</taxon>
        <taxon>Pisolithaceae</taxon>
        <taxon>Pisolithus</taxon>
    </lineage>
</organism>
<dbReference type="HOGENOM" id="CLU_2961824_0_0_1"/>
<accession>A0A0C3PS52</accession>
<dbReference type="AlphaFoldDB" id="A0A0C3PS52"/>
<evidence type="ECO:0000313" key="2">
    <source>
        <dbReference type="EMBL" id="KIO11454.1"/>
    </source>
</evidence>